<dbReference type="Gene3D" id="3.30.2090.10">
    <property type="entry name" value="Multidrug efflux transporter AcrB TolC docking domain, DN and DC subdomains"/>
    <property type="match status" value="2"/>
</dbReference>
<dbReference type="InterPro" id="IPR027463">
    <property type="entry name" value="AcrB_DN_DC_subdom"/>
</dbReference>
<keyword evidence="3" id="KW-1185">Reference proteome</keyword>
<dbReference type="Gene3D" id="3.30.70.1320">
    <property type="entry name" value="Multidrug efflux transporter AcrB pore domain like"/>
    <property type="match status" value="1"/>
</dbReference>
<accession>V5BFU6</accession>
<evidence type="ECO:0000313" key="3">
    <source>
        <dbReference type="Proteomes" id="UP000017842"/>
    </source>
</evidence>
<feature type="transmembrane region" description="Helical" evidence="1">
    <location>
        <begin position="336"/>
        <end position="355"/>
    </location>
</feature>
<gene>
    <name evidence="2" type="primary">cnrA</name>
    <name evidence="2" type="ORF">MGMO_68c00040</name>
</gene>
<feature type="transmembrane region" description="Helical" evidence="1">
    <location>
        <begin position="896"/>
        <end position="926"/>
    </location>
</feature>
<feature type="transmembrane region" description="Helical" evidence="1">
    <location>
        <begin position="962"/>
        <end position="981"/>
    </location>
</feature>
<feature type="transmembrane region" description="Helical" evidence="1">
    <location>
        <begin position="443"/>
        <end position="463"/>
    </location>
</feature>
<dbReference type="GO" id="GO:0042910">
    <property type="term" value="F:xenobiotic transmembrane transporter activity"/>
    <property type="evidence" value="ECO:0007669"/>
    <property type="project" value="TreeGrafter"/>
</dbReference>
<keyword evidence="1" id="KW-1133">Transmembrane helix</keyword>
<dbReference type="RefSeq" id="WP_023494807.1">
    <property type="nucleotide sequence ID" value="NZ_AYLO01000065.1"/>
</dbReference>
<name>V5BFU6_9GAMM</name>
<organism evidence="2 3">
    <name type="scientific">Methyloglobulus morosus KoM1</name>
    <dbReference type="NCBI Taxonomy" id="1116472"/>
    <lineage>
        <taxon>Bacteria</taxon>
        <taxon>Pseudomonadati</taxon>
        <taxon>Pseudomonadota</taxon>
        <taxon>Gammaproteobacteria</taxon>
        <taxon>Methylococcales</taxon>
        <taxon>Methylococcaceae</taxon>
        <taxon>Methyloglobulus</taxon>
    </lineage>
</organism>
<dbReference type="SUPFAM" id="SSF82693">
    <property type="entry name" value="Multidrug efflux transporter AcrB pore domain, PN1, PN2, PC1 and PC2 subdomains"/>
    <property type="match status" value="2"/>
</dbReference>
<dbReference type="AlphaFoldDB" id="V5BFU6"/>
<evidence type="ECO:0000256" key="1">
    <source>
        <dbReference type="SAM" id="Phobius"/>
    </source>
</evidence>
<dbReference type="SUPFAM" id="SSF82714">
    <property type="entry name" value="Multidrug efflux transporter AcrB TolC docking domain, DN and DC subdomains"/>
    <property type="match status" value="2"/>
</dbReference>
<dbReference type="OrthoDB" id="9758757at2"/>
<feature type="transmembrane region" description="Helical" evidence="1">
    <location>
        <begin position="532"/>
        <end position="550"/>
    </location>
</feature>
<feature type="transmembrane region" description="Helical" evidence="1">
    <location>
        <begin position="475"/>
        <end position="498"/>
    </location>
</feature>
<keyword evidence="1" id="KW-0472">Membrane</keyword>
<dbReference type="Pfam" id="PF00873">
    <property type="entry name" value="ACR_tran"/>
    <property type="match status" value="1"/>
</dbReference>
<dbReference type="GO" id="GO:0005886">
    <property type="term" value="C:plasma membrane"/>
    <property type="evidence" value="ECO:0007669"/>
    <property type="project" value="TreeGrafter"/>
</dbReference>
<dbReference type="Gene3D" id="3.30.70.1430">
    <property type="entry name" value="Multidrug efflux transporter AcrB pore domain"/>
    <property type="match status" value="2"/>
</dbReference>
<protein>
    <submittedName>
        <fullName evidence="2">Nickel and cobalt resistance protein CnrA</fullName>
    </submittedName>
</protein>
<feature type="transmembrane region" description="Helical" evidence="1">
    <location>
        <begin position="12"/>
        <end position="32"/>
    </location>
</feature>
<dbReference type="EMBL" id="AYLO01000065">
    <property type="protein sequence ID" value="ESS72155.1"/>
    <property type="molecule type" value="Genomic_DNA"/>
</dbReference>
<sequence length="1022" mass="110290">MLAGLIRFSIRYYGVVIAVAALILLVGAYRFATAGLDIFPEFSPKQVIIQTESPGLSSEQVELLVTQQIELAISGAIGLQSVRSESIQGLSIVTAIFGETSDVFRNRQLISERLANLPAHLPKGVSPVVLPLSSSSATVLTLGLSSERVDLMALRSLVDWTIAPRLHAVSGVADINVFGGDVKQLQLQVDPVQLKRFNLSLEEITLAATQAANIQGSGFVENLNQRFTVQVTGLPASREQFSNTIVKRENGRNITLGEVATVRYAPKPAIGAAQVMGKPGVVIMVIAQYGANTLSVSRSLESVLQEIAPALGKQGIQFYPHLFRPADYIERSISNLSRHLLIGGLFVLVVLYLFLFNVRAAIISALAIPVSLLGAVLVLLAAGVNLNIMVLGGLAIALGEVVDDAIIDTENIFRRLRQNRLLSQPLPVDDVINSASLEVRGSVVYASFIVALVFVPLLTLDGVAGRLFAPLGYSYILAILLSLLVALTLTPALCHALLGRYTLETREPPLIKALKVSYRNGLLVANRHFKPILAISTATCLIGFSAFFALDHKFLPELREGHYIVHTASIPGTSLAESIRIGTQLTQQFMAIPGVESVSQWAGRAERGADTYGSHYSEYEIRLKPNSGAGQQQILDNLRTILGNFPGIGFEANTFLTERVDETISGYTAPVVVNIFGNDLNDLDAKAQAVAKIIQDIPNAGNVQVRSPPGTPFVRVHLNLHHLAYWGVTPEQVMACLQTTYETNVVGKLFEGNKIFDIAVTLLPKQKTNITAISELPIKTLDNTLIKLGQVADIMPNTGRYNILRQNSQRKQTITANIVDGDMDDFMQVLKARILKEIPFAVDTYPEFTGAAVEQAKARVKLILNSLLAGAGVLILIFIAIGNFRQVLLTLANLPFALIGGIGAVILTGAPLSVGSMVGFITLFGITVRNSIMLLSHCQHVVDHEGKPWNLETITLAAQERLPSILMTALVTALAMFPIAFNSDNPGSEIMGPMAAIIIGGLFSSTLLNLLLLPCMLSRYGK</sequence>
<dbReference type="PRINTS" id="PR00702">
    <property type="entry name" value="ACRIFLAVINRP"/>
</dbReference>
<keyword evidence="1" id="KW-0812">Transmembrane</keyword>
<reference evidence="2 3" key="1">
    <citation type="journal article" date="2013" name="Genome Announc.">
        <title>Draft Genome Sequence of the Methanotrophic Gammaproteobacterium Methyloglobulus morosus DSM 22980 Strain KoM1.</title>
        <authorList>
            <person name="Poehlein A."/>
            <person name="Deutzmann J.S."/>
            <person name="Daniel R."/>
            <person name="Simeonova D.D."/>
        </authorList>
    </citation>
    <scope>NUCLEOTIDE SEQUENCE [LARGE SCALE GENOMIC DNA]</scope>
    <source>
        <strain evidence="2 3">KoM1</strain>
    </source>
</reference>
<dbReference type="InterPro" id="IPR001036">
    <property type="entry name" value="Acrflvin-R"/>
</dbReference>
<proteinExistence type="predicted"/>
<comment type="caution">
    <text evidence="2">The sequence shown here is derived from an EMBL/GenBank/DDBJ whole genome shotgun (WGS) entry which is preliminary data.</text>
</comment>
<evidence type="ECO:0000313" key="2">
    <source>
        <dbReference type="EMBL" id="ESS72155.1"/>
    </source>
</evidence>
<dbReference type="STRING" id="1116472.MGMO_68c00040"/>
<dbReference type="PATRIC" id="fig|1116472.3.peg.2048"/>
<dbReference type="PANTHER" id="PTHR32063:SF4">
    <property type="entry name" value="SLR6043 PROTEIN"/>
    <property type="match status" value="1"/>
</dbReference>
<dbReference type="eggNOG" id="COG3696">
    <property type="taxonomic scope" value="Bacteria"/>
</dbReference>
<feature type="transmembrane region" description="Helical" evidence="1">
    <location>
        <begin position="862"/>
        <end position="884"/>
    </location>
</feature>
<dbReference type="Gene3D" id="1.20.1640.10">
    <property type="entry name" value="Multidrug efflux transporter AcrB transmembrane domain"/>
    <property type="match status" value="2"/>
</dbReference>
<dbReference type="Gene3D" id="3.30.70.1440">
    <property type="entry name" value="Multidrug efflux transporter AcrB pore domain"/>
    <property type="match status" value="1"/>
</dbReference>
<dbReference type="SUPFAM" id="SSF82866">
    <property type="entry name" value="Multidrug efflux transporter AcrB transmembrane domain"/>
    <property type="match status" value="2"/>
</dbReference>
<dbReference type="Proteomes" id="UP000017842">
    <property type="component" value="Unassembled WGS sequence"/>
</dbReference>
<dbReference type="PANTHER" id="PTHR32063">
    <property type="match status" value="1"/>
</dbReference>
<feature type="transmembrane region" description="Helical" evidence="1">
    <location>
        <begin position="993"/>
        <end position="1013"/>
    </location>
</feature>